<evidence type="ECO:0000313" key="3">
    <source>
        <dbReference type="Proteomes" id="UP000680038"/>
    </source>
</evidence>
<dbReference type="InterPro" id="IPR003647">
    <property type="entry name" value="Intron_nuc_1_rpt"/>
</dbReference>
<protein>
    <recommendedName>
        <fullName evidence="1">NUMOD4 domain-containing protein</fullName>
    </recommendedName>
</protein>
<keyword evidence="3" id="KW-1185">Reference proteome</keyword>
<organism evidence="2 3">
    <name type="scientific">Dyadobacter helix</name>
    <dbReference type="NCBI Taxonomy" id="2822344"/>
    <lineage>
        <taxon>Bacteria</taxon>
        <taxon>Pseudomonadati</taxon>
        <taxon>Bacteroidota</taxon>
        <taxon>Cytophagia</taxon>
        <taxon>Cytophagales</taxon>
        <taxon>Spirosomataceae</taxon>
        <taxon>Dyadobacter</taxon>
    </lineage>
</organism>
<dbReference type="GO" id="GO:0016788">
    <property type="term" value="F:hydrolase activity, acting on ester bonds"/>
    <property type="evidence" value="ECO:0007669"/>
    <property type="project" value="InterPro"/>
</dbReference>
<dbReference type="AlphaFoldDB" id="A0A916JI66"/>
<evidence type="ECO:0000313" key="2">
    <source>
        <dbReference type="EMBL" id="CAG5012989.1"/>
    </source>
</evidence>
<name>A0A916JI66_9BACT</name>
<dbReference type="InterPro" id="IPR044925">
    <property type="entry name" value="His-Me_finger_sf"/>
</dbReference>
<accession>A0A916JI66</accession>
<sequence length="316" mass="36354">MEKIETKPYRDENLKDRPGEIWKDIPGLEGYFMVSNHGRVKRLERVSFDQLGRKFTTAAKIKLPAINKSENKIKGDFRYRFQIQAKIDAVYYSFQVQRMVYYCFVEPFDLSDAKIVITSEQDNGLDIRPQFLRKTNWYEQTRRTYELGRQKATYEYDPSYRHASTSASKAVTSKKISCYDTSGKRIDTYDSISEAARTTGFSNSRLAIAAKKPYILVDGKFWRNGDSPSTTLSQRPTRDYKESRGMRITQFDKHGNPLAQFLAVSEAARVSNESHSSILSHARLGTISKSGFRWKLGLHTGKLDIPGKQDQDYEQG</sequence>
<feature type="domain" description="NUMOD4" evidence="1">
    <location>
        <begin position="20"/>
        <end position="55"/>
    </location>
</feature>
<dbReference type="Gene3D" id="3.90.75.20">
    <property type="match status" value="1"/>
</dbReference>
<comment type="caution">
    <text evidence="2">The sequence shown here is derived from an EMBL/GenBank/DDBJ whole genome shotgun (WGS) entry which is preliminary data.</text>
</comment>
<dbReference type="InterPro" id="IPR010902">
    <property type="entry name" value="NUMOD4"/>
</dbReference>
<reference evidence="2" key="1">
    <citation type="submission" date="2021-04" db="EMBL/GenBank/DDBJ databases">
        <authorList>
            <person name="Rodrigo-Torres L."/>
            <person name="Arahal R. D."/>
            <person name="Lucena T."/>
        </authorList>
    </citation>
    <scope>NUCLEOTIDE SEQUENCE</scope>
    <source>
        <strain evidence="2">CECT 9275</strain>
    </source>
</reference>
<proteinExistence type="predicted"/>
<dbReference type="Pfam" id="PF07463">
    <property type="entry name" value="NUMOD4"/>
    <property type="match status" value="1"/>
</dbReference>
<dbReference type="Proteomes" id="UP000680038">
    <property type="component" value="Unassembled WGS sequence"/>
</dbReference>
<dbReference type="Gene3D" id="1.10.10.10">
    <property type="entry name" value="Winged helix-like DNA-binding domain superfamily/Winged helix DNA-binding domain"/>
    <property type="match status" value="1"/>
</dbReference>
<dbReference type="SMART" id="SM00497">
    <property type="entry name" value="IENR1"/>
    <property type="match status" value="2"/>
</dbReference>
<dbReference type="RefSeq" id="WP_215241519.1">
    <property type="nucleotide sequence ID" value="NZ_CAJRAF010000002.1"/>
</dbReference>
<dbReference type="SUPFAM" id="SSF54060">
    <property type="entry name" value="His-Me finger endonucleases"/>
    <property type="match status" value="1"/>
</dbReference>
<dbReference type="EMBL" id="CAJRAF010000002">
    <property type="protein sequence ID" value="CAG5012989.1"/>
    <property type="molecule type" value="Genomic_DNA"/>
</dbReference>
<dbReference type="InterPro" id="IPR036388">
    <property type="entry name" value="WH-like_DNA-bd_sf"/>
</dbReference>
<evidence type="ECO:0000259" key="1">
    <source>
        <dbReference type="Pfam" id="PF07463"/>
    </source>
</evidence>
<gene>
    <name evidence="2" type="ORF">DYBT9275_05308</name>
</gene>